<evidence type="ECO:0008006" key="9">
    <source>
        <dbReference type="Google" id="ProtNLM"/>
    </source>
</evidence>
<keyword evidence="4" id="KW-0547">Nucleotide-binding</keyword>
<dbReference type="Pfam" id="PF03133">
    <property type="entry name" value="TTL"/>
    <property type="match status" value="1"/>
</dbReference>
<evidence type="ECO:0000256" key="2">
    <source>
        <dbReference type="ARBA" id="ARBA00022490"/>
    </source>
</evidence>
<protein>
    <recommendedName>
        <fullName evidence="9">Tubulin--tyrosine ligase-like protein 9</fullName>
    </recommendedName>
</protein>
<dbReference type="InterPro" id="IPR004344">
    <property type="entry name" value="TTL/TTLL_fam"/>
</dbReference>
<comment type="subcellular location">
    <subcellularLocation>
        <location evidence="1">Cytoplasm</location>
        <location evidence="1">Cytoskeleton</location>
        <location evidence="1">Flagellum axoneme</location>
    </subcellularLocation>
</comment>
<dbReference type="GO" id="GO:0005930">
    <property type="term" value="C:axoneme"/>
    <property type="evidence" value="ECO:0007669"/>
    <property type="project" value="TreeGrafter"/>
</dbReference>
<dbReference type="GO" id="GO:0015630">
    <property type="term" value="C:microtubule cytoskeleton"/>
    <property type="evidence" value="ECO:0007669"/>
    <property type="project" value="TreeGrafter"/>
</dbReference>
<reference evidence="7" key="2">
    <citation type="submission" date="2025-08" db="UniProtKB">
        <authorList>
            <consortium name="Ensembl"/>
        </authorList>
    </citation>
    <scope>IDENTIFICATION</scope>
</reference>
<dbReference type="AlphaFoldDB" id="A0A4W5QA37"/>
<reference evidence="8" key="1">
    <citation type="submission" date="2018-06" db="EMBL/GenBank/DDBJ databases">
        <title>Genome assembly of Danube salmon.</title>
        <authorList>
            <person name="Macqueen D.J."/>
            <person name="Gundappa M.K."/>
        </authorList>
    </citation>
    <scope>NUCLEOTIDE SEQUENCE [LARGE SCALE GENOMIC DNA]</scope>
</reference>
<dbReference type="GO" id="GO:0060271">
    <property type="term" value="P:cilium assembly"/>
    <property type="evidence" value="ECO:0007669"/>
    <property type="project" value="TreeGrafter"/>
</dbReference>
<accession>A0A4W5QA37</accession>
<evidence type="ECO:0000256" key="4">
    <source>
        <dbReference type="ARBA" id="ARBA00022741"/>
    </source>
</evidence>
<keyword evidence="2" id="KW-0963">Cytoplasm</keyword>
<dbReference type="GO" id="GO:0070736">
    <property type="term" value="F:protein-glycine ligase activity, initiating"/>
    <property type="evidence" value="ECO:0007669"/>
    <property type="project" value="TreeGrafter"/>
</dbReference>
<dbReference type="Gene3D" id="3.30.470.20">
    <property type="entry name" value="ATP-grasp fold, B domain"/>
    <property type="match status" value="1"/>
</dbReference>
<evidence type="ECO:0000313" key="7">
    <source>
        <dbReference type="Ensembl" id="ENSHHUP00000069279.1"/>
    </source>
</evidence>
<keyword evidence="8" id="KW-1185">Reference proteome</keyword>
<dbReference type="GO" id="GO:0005524">
    <property type="term" value="F:ATP binding"/>
    <property type="evidence" value="ECO:0007669"/>
    <property type="project" value="UniProtKB-KW"/>
</dbReference>
<evidence type="ECO:0000256" key="6">
    <source>
        <dbReference type="ARBA" id="ARBA00048944"/>
    </source>
</evidence>
<dbReference type="Proteomes" id="UP000314982">
    <property type="component" value="Unassembled WGS sequence"/>
</dbReference>
<dbReference type="InterPro" id="IPR051437">
    <property type="entry name" value="TTLL_monoglycylase"/>
</dbReference>
<dbReference type="STRING" id="62062.ENSHHUP00000069279"/>
<dbReference type="Ensembl" id="ENSHHUT00000071597.1">
    <property type="protein sequence ID" value="ENSHHUP00000069279.1"/>
    <property type="gene ID" value="ENSHHUG00000040820.1"/>
</dbReference>
<reference evidence="7" key="3">
    <citation type="submission" date="2025-09" db="UniProtKB">
        <authorList>
            <consortium name="Ensembl"/>
        </authorList>
    </citation>
    <scope>IDENTIFICATION</scope>
</reference>
<evidence type="ECO:0000313" key="8">
    <source>
        <dbReference type="Proteomes" id="UP000314982"/>
    </source>
</evidence>
<dbReference type="PANTHER" id="PTHR45870">
    <property type="entry name" value="TUBULIN MONOGLYCYLASE TTLL3"/>
    <property type="match status" value="1"/>
</dbReference>
<keyword evidence="3" id="KW-0436">Ligase</keyword>
<dbReference type="GO" id="GO:0003341">
    <property type="term" value="P:cilium movement"/>
    <property type="evidence" value="ECO:0007669"/>
    <property type="project" value="TreeGrafter"/>
</dbReference>
<comment type="catalytic activity">
    <reaction evidence="6">
        <text>L-glutamyl-[protein] + glycine + ATP = glycyl-L-glutamyl-[protein] + ADP + phosphate + H(+)</text>
        <dbReference type="Rhea" id="RHEA:67180"/>
        <dbReference type="Rhea" id="RHEA-COMP:10208"/>
        <dbReference type="Rhea" id="RHEA-COMP:17207"/>
        <dbReference type="ChEBI" id="CHEBI:15378"/>
        <dbReference type="ChEBI" id="CHEBI:29973"/>
        <dbReference type="ChEBI" id="CHEBI:30616"/>
        <dbReference type="ChEBI" id="CHEBI:43474"/>
        <dbReference type="ChEBI" id="CHEBI:57305"/>
        <dbReference type="ChEBI" id="CHEBI:167890"/>
        <dbReference type="ChEBI" id="CHEBI:456216"/>
    </reaction>
    <physiologicalReaction direction="left-to-right" evidence="6">
        <dbReference type="Rhea" id="RHEA:67181"/>
    </physiologicalReaction>
</comment>
<evidence type="ECO:0000256" key="1">
    <source>
        <dbReference type="ARBA" id="ARBA00004611"/>
    </source>
</evidence>
<sequence>MLPVPGLHAYPAWGVLVMPGMQSAVVQDLVEGRRGRFELYGADFMLGRDLRPWRLEINASPTMVPSMASLHASALLCSWIPSGWCWTDGWTLVPIQGAFSSSTSRRM</sequence>
<evidence type="ECO:0000256" key="3">
    <source>
        <dbReference type="ARBA" id="ARBA00022598"/>
    </source>
</evidence>
<organism evidence="7 8">
    <name type="scientific">Hucho hucho</name>
    <name type="common">huchen</name>
    <dbReference type="NCBI Taxonomy" id="62062"/>
    <lineage>
        <taxon>Eukaryota</taxon>
        <taxon>Metazoa</taxon>
        <taxon>Chordata</taxon>
        <taxon>Craniata</taxon>
        <taxon>Vertebrata</taxon>
        <taxon>Euteleostomi</taxon>
        <taxon>Actinopterygii</taxon>
        <taxon>Neopterygii</taxon>
        <taxon>Teleostei</taxon>
        <taxon>Protacanthopterygii</taxon>
        <taxon>Salmoniformes</taxon>
        <taxon>Salmonidae</taxon>
        <taxon>Salmoninae</taxon>
        <taxon>Hucho</taxon>
    </lineage>
</organism>
<evidence type="ECO:0000256" key="5">
    <source>
        <dbReference type="ARBA" id="ARBA00022840"/>
    </source>
</evidence>
<dbReference type="PANTHER" id="PTHR45870:SF2">
    <property type="entry name" value="TUBULIN MONOGLYCYLASE TTLL3"/>
    <property type="match status" value="1"/>
</dbReference>
<proteinExistence type="predicted"/>
<keyword evidence="5" id="KW-0067">ATP-binding</keyword>
<name>A0A4W5QA37_9TELE</name>